<dbReference type="InterPro" id="IPR013785">
    <property type="entry name" value="Aldolase_TIM"/>
</dbReference>
<dbReference type="RefSeq" id="WP_229537270.1">
    <property type="nucleotide sequence ID" value="NZ_JAJHJB010000064.1"/>
</dbReference>
<proteinExistence type="predicted"/>
<evidence type="ECO:0000313" key="1">
    <source>
        <dbReference type="EMBL" id="MCC5468390.1"/>
    </source>
</evidence>
<evidence type="ECO:0000313" key="2">
    <source>
        <dbReference type="Proteomes" id="UP001165492"/>
    </source>
</evidence>
<name>A0ABS8HZ16_9FIRM</name>
<sequence>MKWPTHVTICEVGLRDGLQNEKMLLTVDQKIDLLKREQKLLKSVLLFVLRQCLKWRTLMKLSGE</sequence>
<dbReference type="SUPFAM" id="SSF51569">
    <property type="entry name" value="Aldolase"/>
    <property type="match status" value="1"/>
</dbReference>
<reference evidence="1" key="1">
    <citation type="submission" date="2021-11" db="EMBL/GenBank/DDBJ databases">
        <title>Description of a new species Pelosinus isolated from the bottom sediments of Lake Baikal.</title>
        <authorList>
            <person name="Zakharyuk A."/>
        </authorList>
    </citation>
    <scope>NUCLEOTIDE SEQUENCE</scope>
    <source>
        <strain evidence="1">Bkl1</strain>
    </source>
</reference>
<dbReference type="EMBL" id="JAJHJB010000064">
    <property type="protein sequence ID" value="MCC5468390.1"/>
    <property type="molecule type" value="Genomic_DNA"/>
</dbReference>
<protein>
    <submittedName>
        <fullName evidence="1">Uncharacterized protein</fullName>
    </submittedName>
</protein>
<comment type="caution">
    <text evidence="1">The sequence shown here is derived from an EMBL/GenBank/DDBJ whole genome shotgun (WGS) entry which is preliminary data.</text>
</comment>
<dbReference type="Gene3D" id="3.20.20.70">
    <property type="entry name" value="Aldolase class I"/>
    <property type="match status" value="1"/>
</dbReference>
<dbReference type="Proteomes" id="UP001165492">
    <property type="component" value="Unassembled WGS sequence"/>
</dbReference>
<accession>A0ABS8HZ16</accession>
<organism evidence="1 2">
    <name type="scientific">Pelosinus baikalensis</name>
    <dbReference type="NCBI Taxonomy" id="2892015"/>
    <lineage>
        <taxon>Bacteria</taxon>
        <taxon>Bacillati</taxon>
        <taxon>Bacillota</taxon>
        <taxon>Negativicutes</taxon>
        <taxon>Selenomonadales</taxon>
        <taxon>Sporomusaceae</taxon>
        <taxon>Pelosinus</taxon>
    </lineage>
</organism>
<keyword evidence="2" id="KW-1185">Reference proteome</keyword>
<gene>
    <name evidence="1" type="ORF">LMF89_23930</name>
</gene>